<evidence type="ECO:0000313" key="4">
    <source>
        <dbReference type="Proteomes" id="UP000054498"/>
    </source>
</evidence>
<reference evidence="3 4" key="1">
    <citation type="journal article" date="2013" name="BMC Genomics">
        <title>Reconstruction of the lipid metabolism for the microalga Monoraphidium neglectum from its genome sequence reveals characteristics suitable for biofuel production.</title>
        <authorList>
            <person name="Bogen C."/>
            <person name="Al-Dilaimi A."/>
            <person name="Albersmeier A."/>
            <person name="Wichmann J."/>
            <person name="Grundmann M."/>
            <person name="Rupp O."/>
            <person name="Lauersen K.J."/>
            <person name="Blifernez-Klassen O."/>
            <person name="Kalinowski J."/>
            <person name="Goesmann A."/>
            <person name="Mussgnug J.H."/>
            <person name="Kruse O."/>
        </authorList>
    </citation>
    <scope>NUCLEOTIDE SEQUENCE [LARGE SCALE GENOMIC DNA]</scope>
    <source>
        <strain evidence="3 4">SAG 48.87</strain>
    </source>
</reference>
<proteinExistence type="predicted"/>
<name>A0A0D2KL79_9CHLO</name>
<dbReference type="PANTHER" id="PTHR45856:SF11">
    <property type="entry name" value="FUNGAL LIPASE-LIKE DOMAIN-CONTAINING PROTEIN"/>
    <property type="match status" value="1"/>
</dbReference>
<feature type="domain" description="Fungal lipase-type" evidence="2">
    <location>
        <begin position="247"/>
        <end position="365"/>
    </location>
</feature>
<dbReference type="SUPFAM" id="SSF53474">
    <property type="entry name" value="alpha/beta-Hydrolases"/>
    <property type="match status" value="1"/>
</dbReference>
<organism evidence="3 4">
    <name type="scientific">Monoraphidium neglectum</name>
    <dbReference type="NCBI Taxonomy" id="145388"/>
    <lineage>
        <taxon>Eukaryota</taxon>
        <taxon>Viridiplantae</taxon>
        <taxon>Chlorophyta</taxon>
        <taxon>core chlorophytes</taxon>
        <taxon>Chlorophyceae</taxon>
        <taxon>CS clade</taxon>
        <taxon>Sphaeropleales</taxon>
        <taxon>Selenastraceae</taxon>
        <taxon>Monoraphidium</taxon>
    </lineage>
</organism>
<protein>
    <recommendedName>
        <fullName evidence="2">Fungal lipase-type domain-containing protein</fullName>
    </recommendedName>
</protein>
<feature type="region of interest" description="Disordered" evidence="1">
    <location>
        <begin position="104"/>
        <end position="142"/>
    </location>
</feature>
<dbReference type="InterPro" id="IPR029058">
    <property type="entry name" value="AB_hydrolase_fold"/>
</dbReference>
<feature type="compositionally biased region" description="Low complexity" evidence="1">
    <location>
        <begin position="124"/>
        <end position="133"/>
    </location>
</feature>
<feature type="region of interest" description="Disordered" evidence="1">
    <location>
        <begin position="16"/>
        <end position="41"/>
    </location>
</feature>
<accession>A0A0D2KL79</accession>
<gene>
    <name evidence="3" type="ORF">MNEG_11444</name>
</gene>
<dbReference type="Proteomes" id="UP000054498">
    <property type="component" value="Unassembled WGS sequence"/>
</dbReference>
<dbReference type="Gene3D" id="3.40.50.1820">
    <property type="entry name" value="alpha/beta hydrolase"/>
    <property type="match status" value="1"/>
</dbReference>
<dbReference type="AlphaFoldDB" id="A0A0D2KL79"/>
<dbReference type="PANTHER" id="PTHR45856">
    <property type="entry name" value="ALPHA/BETA-HYDROLASES SUPERFAMILY PROTEIN"/>
    <property type="match status" value="1"/>
</dbReference>
<dbReference type="OrthoDB" id="514788at2759"/>
<dbReference type="InterPro" id="IPR002921">
    <property type="entry name" value="Fungal_lipase-type"/>
</dbReference>
<dbReference type="RefSeq" id="XP_013895538.1">
    <property type="nucleotide sequence ID" value="XM_014040084.1"/>
</dbReference>
<evidence type="ECO:0000313" key="3">
    <source>
        <dbReference type="EMBL" id="KIY96518.1"/>
    </source>
</evidence>
<dbReference type="GeneID" id="25728707"/>
<evidence type="ECO:0000256" key="1">
    <source>
        <dbReference type="SAM" id="MobiDB-lite"/>
    </source>
</evidence>
<dbReference type="KEGG" id="mng:MNEG_11444"/>
<dbReference type="InterPro" id="IPR051218">
    <property type="entry name" value="Sec_MonoDiacylglyc_Lipase"/>
</dbReference>
<dbReference type="EMBL" id="KK102965">
    <property type="protein sequence ID" value="KIY96518.1"/>
    <property type="molecule type" value="Genomic_DNA"/>
</dbReference>
<keyword evidence="4" id="KW-1185">Reference proteome</keyword>
<dbReference type="GO" id="GO:0006629">
    <property type="term" value="P:lipid metabolic process"/>
    <property type="evidence" value="ECO:0007669"/>
    <property type="project" value="InterPro"/>
</dbReference>
<dbReference type="CDD" id="cd00519">
    <property type="entry name" value="Lipase_3"/>
    <property type="match status" value="1"/>
</dbReference>
<evidence type="ECO:0000259" key="2">
    <source>
        <dbReference type="Pfam" id="PF01764"/>
    </source>
</evidence>
<sequence>MWVSVAVVGAALVVPAPPPRRRRRGGKSEGGTGASRHVAESPLLMAQLQDFAWTEGELSRRKEERDTAAGGRTRNEPMFCFETAAKLFFWSCLTYEDFGDHDRFAADAPENGQQQPKPPEPRGSRSASASATAAGGGGAGVAEDGAAPGAPAAAAAAASLAETVLEQLAKGMALYGLTVHKIVYDPVSHVKALFSWSNDTVVVSFRRTGSPLTTAAVMTCFDQFWRVAVTAQGAHEAVQTAAGWWRPWLRRQPKVHSGFMRCWRSRSGLDRRVMAMLSSLVDNSLAPERLTIYLTGHSLGGSLATLCGYELLKKYGGEGGRLRRDQVKVYGFGAPRTGNHAFAQDYGRTVPDTWHVINDQDVVPRGGKFLTLYKRNGHRVIVNRAAVRVH</sequence>
<dbReference type="Pfam" id="PF01764">
    <property type="entry name" value="Lipase_3"/>
    <property type="match status" value="1"/>
</dbReference>